<protein>
    <submittedName>
        <fullName evidence="1">Uncharacterized protein</fullName>
    </submittedName>
</protein>
<evidence type="ECO:0000313" key="1">
    <source>
        <dbReference type="EMBL" id="QHU08633.1"/>
    </source>
</evidence>
<reference evidence="1" key="1">
    <citation type="journal article" date="2020" name="Nature">
        <title>Giant virus diversity and host interactions through global metagenomics.</title>
        <authorList>
            <person name="Schulz F."/>
            <person name="Roux S."/>
            <person name="Paez-Espino D."/>
            <person name="Jungbluth S."/>
            <person name="Walsh D.A."/>
            <person name="Denef V.J."/>
            <person name="McMahon K.D."/>
            <person name="Konstantinidis K.T."/>
            <person name="Eloe-Fadrosh E.A."/>
            <person name="Kyrpides N.C."/>
            <person name="Woyke T."/>
        </authorList>
    </citation>
    <scope>NUCLEOTIDE SEQUENCE</scope>
    <source>
        <strain evidence="1">GVMAG-S-1063924-116</strain>
    </source>
</reference>
<dbReference type="EMBL" id="MN740698">
    <property type="protein sequence ID" value="QHU08633.1"/>
    <property type="molecule type" value="Genomic_DNA"/>
</dbReference>
<dbReference type="AlphaFoldDB" id="A0A6C0JTD0"/>
<organism evidence="1">
    <name type="scientific">viral metagenome</name>
    <dbReference type="NCBI Taxonomy" id="1070528"/>
    <lineage>
        <taxon>unclassified sequences</taxon>
        <taxon>metagenomes</taxon>
        <taxon>organismal metagenomes</taxon>
    </lineage>
</organism>
<name>A0A6C0JTD0_9ZZZZ</name>
<accession>A0A6C0JTD0</accession>
<sequence>MSQTTPTNTTYSDVNHRGFIVVTDYGIEPLVTLKKDGVLVPPEELDVVSMPTSYLKSGEDYPGVTQFERENIASSGHKIIKYAEGEVAYLIQLRNVKWSYYTRMASNEIKEKGHVPPHVTSVVFQGDECNDPRFISMLNSSNENLTEYRVVHSRRGEFKLPGLDFSKVRSLEMDPGIKDYSMLSGVSLDKLSVNGKHINGKPLDKTYVKSKIRKLTCSLESIPYLRKVVDFESIEKLRVSCTNVPLKYTSKDLTSLIEGPQDVRLPATMIERLETLPSNVTSMTPFCTTSIDTRGLKVVSKGTLHDGSLVNHRFVGIYLRRTKHKNDEVSCFECLRLSTHTQKIDRFKAKYTELSGDRSHTIGVYHVTLDFKRVRSKVKGAHSSAS</sequence>
<proteinExistence type="predicted"/>